<feature type="region of interest" description="Disordered" evidence="2">
    <location>
        <begin position="267"/>
        <end position="314"/>
    </location>
</feature>
<dbReference type="InterPro" id="IPR029069">
    <property type="entry name" value="HotDog_dom_sf"/>
</dbReference>
<dbReference type="Proteomes" id="UP000188532">
    <property type="component" value="Unassembled WGS sequence"/>
</dbReference>
<evidence type="ECO:0000256" key="1">
    <source>
        <dbReference type="ARBA" id="ARBA00005254"/>
    </source>
</evidence>
<sequence length="314" mass="33506">MTLPPARSSSSNPAVDAMPIDVDSVLGAELAERQGSWSATDVILYHLGLGAGVPHTDPAELAYTFEGQLKVLPSFGVIPASPMLFDMLKLPGMDVDLSKLLHGEQEMELYGPLPVNGVVGTSARIRNIVDKGKAALVVLETVTRDARSDLPLVVNQFSAFIRGEGGFGDCDGDGDGARSASPLPAPPARQPDLEIDCRTLPQQALLYRLSGDMNPIHADPEFARKGGFDQPILHGLCSYGMVLKAVVDSALDGDVGRVGRYRPIRRSGIPRRNDHRPDVAGARGGVRRSALQGPRHAGVVERHHRGPLARATLT</sequence>
<evidence type="ECO:0000313" key="5">
    <source>
        <dbReference type="EMBL" id="OOK84169.1"/>
    </source>
</evidence>
<comment type="caution">
    <text evidence="5">The sequence shown here is derived from an EMBL/GenBank/DDBJ whole genome shotgun (WGS) entry which is preliminary data.</text>
</comment>
<dbReference type="SUPFAM" id="SSF54637">
    <property type="entry name" value="Thioesterase/thiol ester dehydrase-isomerase"/>
    <property type="match status" value="2"/>
</dbReference>
<dbReference type="GO" id="GO:0003857">
    <property type="term" value="F:(3S)-3-hydroxyacyl-CoA dehydrogenase (NAD+) activity"/>
    <property type="evidence" value="ECO:0007669"/>
    <property type="project" value="TreeGrafter"/>
</dbReference>
<evidence type="ECO:0000313" key="6">
    <source>
        <dbReference type="Proteomes" id="UP000188532"/>
    </source>
</evidence>
<dbReference type="Pfam" id="PF01575">
    <property type="entry name" value="MaoC_dehydratas"/>
    <property type="match status" value="1"/>
</dbReference>
<dbReference type="EMBL" id="MVBN01000001">
    <property type="protein sequence ID" value="OOK84169.1"/>
    <property type="molecule type" value="Genomic_DNA"/>
</dbReference>
<name>A0A1V3XY43_MYCKA</name>
<proteinExistence type="inferred from homology"/>
<organism evidence="5 6">
    <name type="scientific">Mycobacterium kansasii</name>
    <dbReference type="NCBI Taxonomy" id="1768"/>
    <lineage>
        <taxon>Bacteria</taxon>
        <taxon>Bacillati</taxon>
        <taxon>Actinomycetota</taxon>
        <taxon>Actinomycetes</taxon>
        <taxon>Mycobacteriales</taxon>
        <taxon>Mycobacteriaceae</taxon>
        <taxon>Mycobacterium</taxon>
    </lineage>
</organism>
<reference evidence="5 6" key="1">
    <citation type="submission" date="2017-02" db="EMBL/GenBank/DDBJ databases">
        <title>Complete genome sequences of Mycobacterium kansasii strains isolated from rhesus macaques.</title>
        <authorList>
            <person name="Panda A."/>
            <person name="Nagaraj S."/>
            <person name="Zhao X."/>
            <person name="Tettelin H."/>
            <person name="Detolla L.J."/>
        </authorList>
    </citation>
    <scope>NUCLEOTIDE SEQUENCE [LARGE SCALE GENOMIC DNA]</scope>
    <source>
        <strain evidence="5 6">11-3469</strain>
    </source>
</reference>
<dbReference type="AlphaFoldDB" id="A0A1V3XY43"/>
<dbReference type="InterPro" id="IPR002539">
    <property type="entry name" value="MaoC-like_dom"/>
</dbReference>
<gene>
    <name evidence="5" type="ORF">BZL29_0856</name>
</gene>
<dbReference type="Gene3D" id="3.10.129.10">
    <property type="entry name" value="Hotdog Thioesterase"/>
    <property type="match status" value="2"/>
</dbReference>
<dbReference type="GO" id="GO:0006635">
    <property type="term" value="P:fatty acid beta-oxidation"/>
    <property type="evidence" value="ECO:0007669"/>
    <property type="project" value="TreeGrafter"/>
</dbReference>
<feature type="domain" description="Peroxisomal multifunctional enzyme type 2-like N-terminal" evidence="4">
    <location>
        <begin position="38"/>
        <end position="163"/>
    </location>
</feature>
<protein>
    <submittedName>
        <fullName evidence="5">MaoC like domain protein</fullName>
    </submittedName>
</protein>
<accession>A0A1V3XY43</accession>
<feature type="domain" description="MaoC-like" evidence="3">
    <location>
        <begin position="186"/>
        <end position="261"/>
    </location>
</feature>
<dbReference type="Pfam" id="PF22622">
    <property type="entry name" value="MFE-2_hydrat-2_N"/>
    <property type="match status" value="1"/>
</dbReference>
<dbReference type="GO" id="GO:0004300">
    <property type="term" value="F:enoyl-CoA hydratase activity"/>
    <property type="evidence" value="ECO:0007669"/>
    <property type="project" value="TreeGrafter"/>
</dbReference>
<dbReference type="PANTHER" id="PTHR13078:SF59">
    <property type="entry name" value="ENOYL-COA HYDRATASE CHSH3"/>
    <property type="match status" value="1"/>
</dbReference>
<evidence type="ECO:0000259" key="3">
    <source>
        <dbReference type="Pfam" id="PF01575"/>
    </source>
</evidence>
<dbReference type="GO" id="GO:0044594">
    <property type="term" value="F:17-beta-hydroxysteroid dehydrogenase (NAD+) activity"/>
    <property type="evidence" value="ECO:0007669"/>
    <property type="project" value="TreeGrafter"/>
</dbReference>
<dbReference type="PANTHER" id="PTHR13078">
    <property type="entry name" value="PEROXISOMAL MULTIFUNCTIONAL ENZYME TYPE 2-RELATED"/>
    <property type="match status" value="1"/>
</dbReference>
<evidence type="ECO:0000259" key="4">
    <source>
        <dbReference type="Pfam" id="PF22622"/>
    </source>
</evidence>
<evidence type="ECO:0000256" key="2">
    <source>
        <dbReference type="SAM" id="MobiDB-lite"/>
    </source>
</evidence>
<feature type="region of interest" description="Disordered" evidence="2">
    <location>
        <begin position="171"/>
        <end position="190"/>
    </location>
</feature>
<comment type="similarity">
    <text evidence="1">Belongs to the enoyl-CoA hydratase/isomerase family.</text>
</comment>
<dbReference type="InterPro" id="IPR054357">
    <property type="entry name" value="MFE-2_N"/>
</dbReference>